<evidence type="ECO:0000313" key="3">
    <source>
        <dbReference type="Proteomes" id="UP000595140"/>
    </source>
</evidence>
<evidence type="ECO:0000313" key="2">
    <source>
        <dbReference type="EMBL" id="VFQ64635.1"/>
    </source>
</evidence>
<accession>A0A484KJI1</accession>
<feature type="compositionally biased region" description="Gly residues" evidence="1">
    <location>
        <begin position="111"/>
        <end position="123"/>
    </location>
</feature>
<sequence>MVDYCQTLKNLADYLDDVDAPLTDNQLVLQLLRGLPEDLQSRASFLQFQKPPPTFLEARSALLLLDQQRTPLAAGESGTALLAAGRTGQSQTPSHPIGGTTYGIQHQQSGGRFGGGRQNGGGRGGRDGRSRGGRFGRDGRDGNQRRNGQLQSFLPPGHSTWQYHPGPGLLGPRPNNPPSPYYAQSYYANSYPPPYYPYPYNPPPDPTTYPAPRPSSPQPPTTPSPTALAHAFDTLNLREPTWTFGREP</sequence>
<feature type="compositionally biased region" description="Pro residues" evidence="1">
    <location>
        <begin position="193"/>
        <end position="223"/>
    </location>
</feature>
<dbReference type="OrthoDB" id="1304322at2759"/>
<dbReference type="PANTHER" id="PTHR47481:SF38">
    <property type="entry name" value="POU DOMAIN, CLASS 4, TRANSCRIPTION FACTOR 1-LIKE"/>
    <property type="match status" value="1"/>
</dbReference>
<evidence type="ECO:0000256" key="1">
    <source>
        <dbReference type="SAM" id="MobiDB-lite"/>
    </source>
</evidence>
<reference evidence="2 3" key="1">
    <citation type="submission" date="2018-04" db="EMBL/GenBank/DDBJ databases">
        <authorList>
            <person name="Vogel A."/>
        </authorList>
    </citation>
    <scope>NUCLEOTIDE SEQUENCE [LARGE SCALE GENOMIC DNA]</scope>
</reference>
<proteinExistence type="predicted"/>
<dbReference type="EMBL" id="OOIL02000416">
    <property type="protein sequence ID" value="VFQ64635.1"/>
    <property type="molecule type" value="Genomic_DNA"/>
</dbReference>
<gene>
    <name evidence="2" type="ORF">CCAM_LOCUS6411</name>
</gene>
<name>A0A484KJI1_9ASTE</name>
<organism evidence="2 3">
    <name type="scientific">Cuscuta campestris</name>
    <dbReference type="NCBI Taxonomy" id="132261"/>
    <lineage>
        <taxon>Eukaryota</taxon>
        <taxon>Viridiplantae</taxon>
        <taxon>Streptophyta</taxon>
        <taxon>Embryophyta</taxon>
        <taxon>Tracheophyta</taxon>
        <taxon>Spermatophyta</taxon>
        <taxon>Magnoliopsida</taxon>
        <taxon>eudicotyledons</taxon>
        <taxon>Gunneridae</taxon>
        <taxon>Pentapetalae</taxon>
        <taxon>asterids</taxon>
        <taxon>lamiids</taxon>
        <taxon>Solanales</taxon>
        <taxon>Convolvulaceae</taxon>
        <taxon>Cuscuteae</taxon>
        <taxon>Cuscuta</taxon>
        <taxon>Cuscuta subgen. Grammica</taxon>
        <taxon>Cuscuta sect. Cleistogrammica</taxon>
    </lineage>
</organism>
<protein>
    <submittedName>
        <fullName evidence="2">Uncharacterized protein</fullName>
    </submittedName>
</protein>
<feature type="compositionally biased region" description="Basic and acidic residues" evidence="1">
    <location>
        <begin position="124"/>
        <end position="144"/>
    </location>
</feature>
<dbReference type="AlphaFoldDB" id="A0A484KJI1"/>
<dbReference type="PANTHER" id="PTHR47481">
    <property type="match status" value="1"/>
</dbReference>
<keyword evidence="3" id="KW-1185">Reference proteome</keyword>
<dbReference type="Proteomes" id="UP000595140">
    <property type="component" value="Unassembled WGS sequence"/>
</dbReference>
<feature type="region of interest" description="Disordered" evidence="1">
    <location>
        <begin position="193"/>
        <end position="228"/>
    </location>
</feature>
<feature type="region of interest" description="Disordered" evidence="1">
    <location>
        <begin position="83"/>
        <end position="181"/>
    </location>
</feature>